<keyword evidence="4 14" id="KW-1134">Transmembrane beta strand</keyword>
<keyword evidence="9" id="KW-0406">Ion transport</keyword>
<dbReference type="SUPFAM" id="SSF56935">
    <property type="entry name" value="Porins"/>
    <property type="match status" value="1"/>
</dbReference>
<evidence type="ECO:0000256" key="15">
    <source>
        <dbReference type="RuleBase" id="RU003357"/>
    </source>
</evidence>
<dbReference type="InterPro" id="IPR036942">
    <property type="entry name" value="Beta-barrel_TonB_sf"/>
</dbReference>
<evidence type="ECO:0000259" key="16">
    <source>
        <dbReference type="SMART" id="SM00965"/>
    </source>
</evidence>
<dbReference type="EMBL" id="LT828648">
    <property type="protein sequence ID" value="SLM50111.1"/>
    <property type="molecule type" value="Genomic_DNA"/>
</dbReference>
<dbReference type="Gene3D" id="3.55.50.30">
    <property type="match status" value="1"/>
</dbReference>
<evidence type="ECO:0000256" key="3">
    <source>
        <dbReference type="ARBA" id="ARBA00022448"/>
    </source>
</evidence>
<evidence type="ECO:0000256" key="10">
    <source>
        <dbReference type="ARBA" id="ARBA00023077"/>
    </source>
</evidence>
<dbReference type="Gene3D" id="2.40.170.20">
    <property type="entry name" value="TonB-dependent receptor, beta-barrel domain"/>
    <property type="match status" value="1"/>
</dbReference>
<dbReference type="GO" id="GO:0015344">
    <property type="term" value="F:siderophore uptake transmembrane transporter activity"/>
    <property type="evidence" value="ECO:0007669"/>
    <property type="project" value="TreeGrafter"/>
</dbReference>
<dbReference type="PANTHER" id="PTHR32552">
    <property type="entry name" value="FERRICHROME IRON RECEPTOR-RELATED"/>
    <property type="match status" value="1"/>
</dbReference>
<evidence type="ECO:0000256" key="12">
    <source>
        <dbReference type="ARBA" id="ARBA00023170"/>
    </source>
</evidence>
<dbReference type="CDD" id="cd01347">
    <property type="entry name" value="ligand_gated_channel"/>
    <property type="match status" value="1"/>
</dbReference>
<dbReference type="Pfam" id="PF07715">
    <property type="entry name" value="Plug"/>
    <property type="match status" value="1"/>
</dbReference>
<dbReference type="PANTHER" id="PTHR32552:SF68">
    <property type="entry name" value="FERRICHROME OUTER MEMBRANE TRANSPORTER_PHAGE RECEPTOR"/>
    <property type="match status" value="1"/>
</dbReference>
<dbReference type="OrthoDB" id="503423at2"/>
<dbReference type="KEGG" id="nja:NSJP_3944"/>
<protein>
    <submittedName>
        <fullName evidence="17">Ferrichrome iron receptor</fullName>
    </submittedName>
</protein>
<feature type="domain" description="Secretin/TonB short N-terminal" evidence="16">
    <location>
        <begin position="79"/>
        <end position="130"/>
    </location>
</feature>
<keyword evidence="5" id="KW-0410">Iron transport</keyword>
<accession>A0A1W1IB18</accession>
<dbReference type="InterPro" id="IPR011662">
    <property type="entry name" value="Secretin/TonB_short_N"/>
</dbReference>
<comment type="subcellular location">
    <subcellularLocation>
        <location evidence="1 14">Cell outer membrane</location>
        <topology evidence="1 14">Multi-pass membrane protein</topology>
    </subcellularLocation>
</comment>
<evidence type="ECO:0000256" key="13">
    <source>
        <dbReference type="ARBA" id="ARBA00023237"/>
    </source>
</evidence>
<dbReference type="InterPro" id="IPR039426">
    <property type="entry name" value="TonB-dep_rcpt-like"/>
</dbReference>
<organism evidence="17 18">
    <name type="scientific">Nitrospira japonica</name>
    <dbReference type="NCBI Taxonomy" id="1325564"/>
    <lineage>
        <taxon>Bacteria</taxon>
        <taxon>Pseudomonadati</taxon>
        <taxon>Nitrospirota</taxon>
        <taxon>Nitrospiria</taxon>
        <taxon>Nitrospirales</taxon>
        <taxon>Nitrospiraceae</taxon>
        <taxon>Nitrospira</taxon>
    </lineage>
</organism>
<dbReference type="GO" id="GO:0009279">
    <property type="term" value="C:cell outer membrane"/>
    <property type="evidence" value="ECO:0007669"/>
    <property type="project" value="UniProtKB-SubCell"/>
</dbReference>
<dbReference type="InterPro" id="IPR037066">
    <property type="entry name" value="Plug_dom_sf"/>
</dbReference>
<evidence type="ECO:0000313" key="18">
    <source>
        <dbReference type="Proteomes" id="UP000192042"/>
    </source>
</evidence>
<evidence type="ECO:0000256" key="5">
    <source>
        <dbReference type="ARBA" id="ARBA00022496"/>
    </source>
</evidence>
<dbReference type="SMART" id="SM00965">
    <property type="entry name" value="STN"/>
    <property type="match status" value="1"/>
</dbReference>
<keyword evidence="3 14" id="KW-0813">Transport</keyword>
<proteinExistence type="inferred from homology"/>
<dbReference type="NCBIfam" id="TIGR01783">
    <property type="entry name" value="TonB-siderophor"/>
    <property type="match status" value="1"/>
</dbReference>
<evidence type="ECO:0000256" key="14">
    <source>
        <dbReference type="PROSITE-ProRule" id="PRU01360"/>
    </source>
</evidence>
<gene>
    <name evidence="17" type="primary">fhuA</name>
    <name evidence="17" type="ORF">NSJP_3944</name>
</gene>
<dbReference type="Proteomes" id="UP000192042">
    <property type="component" value="Chromosome I"/>
</dbReference>
<keyword evidence="10 15" id="KW-0798">TonB box</keyword>
<reference evidence="17 18" key="1">
    <citation type="submission" date="2017-03" db="EMBL/GenBank/DDBJ databases">
        <authorList>
            <person name="Afonso C.L."/>
            <person name="Miller P.J."/>
            <person name="Scott M.A."/>
            <person name="Spackman E."/>
            <person name="Goraichik I."/>
            <person name="Dimitrov K.M."/>
            <person name="Suarez D.L."/>
            <person name="Swayne D.E."/>
        </authorList>
    </citation>
    <scope>NUCLEOTIDE SEQUENCE [LARGE SCALE GENOMIC DNA]</scope>
    <source>
        <strain evidence="17">Genome sequencing of Nitrospira japonica strain NJ11</strain>
    </source>
</reference>
<sequence>MKMSIRVNGLRAAHMTGGFVVFWGAVLSLAASGTIATSAMAQGTGRSVLVAQADVPRSFDIPAQPLEDAVTTFGLQSGLQITLDAQLAAGLTSRPLQGTYTPGDGLQRMLEGTGLTYRFTGPGTVMVERASSATPVAPVAVGVGAAGGAAGAAVVADGPGEATQTTQKPVKVPEILVKDVRERDNDMKSYVAEDASTATRTDTPIRDVPQSIQVITRKVIEEQRAFRLDEALKNVSGVITNRPSQGLNDSFLIRGFEVNQSVYRNGLIDPSNILNGMDSYNIQRLEVLKGPASVLYGVGDPGGIINMVTKKPLADPYYSANVTLGNFNFYRTELDATGPLNASKTVLYRINFAGQDAGSFVDYVKRDMVAISPAVTWLMGSRTALTVEADYLKRWVPAYIGVPSIGTVLPNINGEIPRNRNTSLGSFEKQERTSYRVGYDVTHQFNNNWSIRNAYRFTVFEANQLVTVIPLELLPDQRTLTRFGLEQGSAGSMWHQHFNNMFTNVLGHFQVFGMDHRLLTGFELRQDKQEPLQTVGKDATNLDIFAPDYSQGLGAANSEFFQKSDTKMAGMYLQDLIALLPTLKLLAGVRFDYVHQSANFSQNFSGPDQTSDDTGVSPRLGLVYQPIEPLSLYTSWTRGFLPNPPSSFNPNGQLFKPERSTQYEIGVKSTFLDNRVSATLAWYHLTRSNLLTPDPTLGGVGFQVQTGEQRSQGIELDVTASLTSGWNVIATYAYTDAEVTQDNNPALVNQRLGMVPYNKATLWSTYFFQEGPLEGFGVGGGVFGYTNRNASIFGPELNIPGYVRVDGALYYNHALNPENWLRAKQVNVALNFRNLFNQGYIESAFNSTTQLFYGESRTVLATVGVKF</sequence>
<dbReference type="GO" id="GO:0015891">
    <property type="term" value="P:siderophore transport"/>
    <property type="evidence" value="ECO:0007669"/>
    <property type="project" value="InterPro"/>
</dbReference>
<evidence type="ECO:0000256" key="2">
    <source>
        <dbReference type="ARBA" id="ARBA00009810"/>
    </source>
</evidence>
<keyword evidence="7" id="KW-0732">Signal</keyword>
<keyword evidence="11 14" id="KW-0472">Membrane</keyword>
<evidence type="ECO:0000256" key="1">
    <source>
        <dbReference type="ARBA" id="ARBA00004571"/>
    </source>
</evidence>
<keyword evidence="12 17" id="KW-0675">Receptor</keyword>
<keyword evidence="18" id="KW-1185">Reference proteome</keyword>
<dbReference type="FunFam" id="2.40.170.20:FF:000005">
    <property type="entry name" value="TonB-dependent siderophore receptor"/>
    <property type="match status" value="1"/>
</dbReference>
<keyword evidence="13 14" id="KW-0998">Cell outer membrane</keyword>
<dbReference type="RefSeq" id="WP_080888262.1">
    <property type="nucleotide sequence ID" value="NZ_LT828648.1"/>
</dbReference>
<comment type="similarity">
    <text evidence="2 14 15">Belongs to the TonB-dependent receptor family.</text>
</comment>
<evidence type="ECO:0000256" key="9">
    <source>
        <dbReference type="ARBA" id="ARBA00023065"/>
    </source>
</evidence>
<name>A0A1W1IB18_9BACT</name>
<dbReference type="Gene3D" id="2.170.130.10">
    <property type="entry name" value="TonB-dependent receptor, plug domain"/>
    <property type="match status" value="1"/>
</dbReference>
<dbReference type="InterPro" id="IPR000531">
    <property type="entry name" value="Beta-barrel_TonB"/>
</dbReference>
<dbReference type="AlphaFoldDB" id="A0A1W1IB18"/>
<evidence type="ECO:0000313" key="17">
    <source>
        <dbReference type="EMBL" id="SLM50111.1"/>
    </source>
</evidence>
<keyword evidence="8" id="KW-0408">Iron</keyword>
<dbReference type="Pfam" id="PF07660">
    <property type="entry name" value="STN"/>
    <property type="match status" value="1"/>
</dbReference>
<evidence type="ECO:0000256" key="8">
    <source>
        <dbReference type="ARBA" id="ARBA00023004"/>
    </source>
</evidence>
<evidence type="ECO:0000256" key="6">
    <source>
        <dbReference type="ARBA" id="ARBA00022692"/>
    </source>
</evidence>
<dbReference type="FunFam" id="2.170.130.10:FF:000001">
    <property type="entry name" value="Catecholate siderophore TonB-dependent receptor"/>
    <property type="match status" value="1"/>
</dbReference>
<dbReference type="STRING" id="1325564.NSJP_3944"/>
<evidence type="ECO:0000256" key="7">
    <source>
        <dbReference type="ARBA" id="ARBA00022729"/>
    </source>
</evidence>
<dbReference type="PROSITE" id="PS52016">
    <property type="entry name" value="TONB_DEPENDENT_REC_3"/>
    <property type="match status" value="1"/>
</dbReference>
<dbReference type="InterPro" id="IPR010105">
    <property type="entry name" value="TonB_sidphr_rcpt"/>
</dbReference>
<dbReference type="InterPro" id="IPR012910">
    <property type="entry name" value="Plug_dom"/>
</dbReference>
<keyword evidence="6 14" id="KW-0812">Transmembrane</keyword>
<evidence type="ECO:0000256" key="11">
    <source>
        <dbReference type="ARBA" id="ARBA00023136"/>
    </source>
</evidence>
<evidence type="ECO:0000256" key="4">
    <source>
        <dbReference type="ARBA" id="ARBA00022452"/>
    </source>
</evidence>
<dbReference type="Pfam" id="PF00593">
    <property type="entry name" value="TonB_dep_Rec_b-barrel"/>
    <property type="match status" value="1"/>
</dbReference>
<dbReference type="GO" id="GO:0038023">
    <property type="term" value="F:signaling receptor activity"/>
    <property type="evidence" value="ECO:0007669"/>
    <property type="project" value="InterPro"/>
</dbReference>